<reference evidence="1 2" key="1">
    <citation type="journal article" date="2019" name="Sci. Rep.">
        <title>Orb-weaving spider Araneus ventricosus genome elucidates the spidroin gene catalogue.</title>
        <authorList>
            <person name="Kono N."/>
            <person name="Nakamura H."/>
            <person name="Ohtoshi R."/>
            <person name="Moran D.A.P."/>
            <person name="Shinohara A."/>
            <person name="Yoshida Y."/>
            <person name="Fujiwara M."/>
            <person name="Mori M."/>
            <person name="Tomita M."/>
            <person name="Arakawa K."/>
        </authorList>
    </citation>
    <scope>NUCLEOTIDE SEQUENCE [LARGE SCALE GENOMIC DNA]</scope>
</reference>
<name>A0A4Y2IYB9_ARAVE</name>
<comment type="caution">
    <text evidence="1">The sequence shown here is derived from an EMBL/GenBank/DDBJ whole genome shotgun (WGS) entry which is preliminary data.</text>
</comment>
<protein>
    <submittedName>
        <fullName evidence="1">Uncharacterized protein</fullName>
    </submittedName>
</protein>
<dbReference type="EMBL" id="BGPR01003021">
    <property type="protein sequence ID" value="GBM82604.1"/>
    <property type="molecule type" value="Genomic_DNA"/>
</dbReference>
<dbReference type="Proteomes" id="UP000499080">
    <property type="component" value="Unassembled WGS sequence"/>
</dbReference>
<sequence length="100" mass="11459">MKETASPGLQPRSCYIRFAPFFCIEVGTMGTSLRSQGRDVVGCEELPSLAGYRFLPEWFLEIDFTVRQMYQCRWRICGKIAKSLRFVMPLYVSDCNNASS</sequence>
<dbReference type="AlphaFoldDB" id="A0A4Y2IYB9"/>
<gene>
    <name evidence="1" type="ORF">AVEN_255408_1</name>
</gene>
<evidence type="ECO:0000313" key="1">
    <source>
        <dbReference type="EMBL" id="GBM82604.1"/>
    </source>
</evidence>
<keyword evidence="2" id="KW-1185">Reference proteome</keyword>
<accession>A0A4Y2IYB9</accession>
<organism evidence="1 2">
    <name type="scientific">Araneus ventricosus</name>
    <name type="common">Orbweaver spider</name>
    <name type="synonym">Epeira ventricosa</name>
    <dbReference type="NCBI Taxonomy" id="182803"/>
    <lineage>
        <taxon>Eukaryota</taxon>
        <taxon>Metazoa</taxon>
        <taxon>Ecdysozoa</taxon>
        <taxon>Arthropoda</taxon>
        <taxon>Chelicerata</taxon>
        <taxon>Arachnida</taxon>
        <taxon>Araneae</taxon>
        <taxon>Araneomorphae</taxon>
        <taxon>Entelegynae</taxon>
        <taxon>Araneoidea</taxon>
        <taxon>Araneidae</taxon>
        <taxon>Araneus</taxon>
    </lineage>
</organism>
<proteinExistence type="predicted"/>
<evidence type="ECO:0000313" key="2">
    <source>
        <dbReference type="Proteomes" id="UP000499080"/>
    </source>
</evidence>